<name>A0A0A8XT03_ARUDO</name>
<reference evidence="1" key="2">
    <citation type="journal article" date="2015" name="Data Brief">
        <title>Shoot transcriptome of the giant reed, Arundo donax.</title>
        <authorList>
            <person name="Barrero R.A."/>
            <person name="Guerrero F.D."/>
            <person name="Moolhuijzen P."/>
            <person name="Goolsby J.A."/>
            <person name="Tidwell J."/>
            <person name="Bellgard S.E."/>
            <person name="Bellgard M.I."/>
        </authorList>
    </citation>
    <scope>NUCLEOTIDE SEQUENCE</scope>
    <source>
        <tissue evidence="1">Shoot tissue taken approximately 20 cm above the soil surface</tissue>
    </source>
</reference>
<proteinExistence type="predicted"/>
<dbReference type="EMBL" id="GBRH01281997">
    <property type="protein sequence ID" value="JAD15898.1"/>
    <property type="molecule type" value="Transcribed_RNA"/>
</dbReference>
<dbReference type="AlphaFoldDB" id="A0A0A8XT03"/>
<reference evidence="1" key="1">
    <citation type="submission" date="2014-09" db="EMBL/GenBank/DDBJ databases">
        <authorList>
            <person name="Magalhaes I.L.F."/>
            <person name="Oliveira U."/>
            <person name="Santos F.R."/>
            <person name="Vidigal T.H.D.A."/>
            <person name="Brescovit A.D."/>
            <person name="Santos A.J."/>
        </authorList>
    </citation>
    <scope>NUCLEOTIDE SEQUENCE</scope>
    <source>
        <tissue evidence="1">Shoot tissue taken approximately 20 cm above the soil surface</tissue>
    </source>
</reference>
<evidence type="ECO:0000313" key="1">
    <source>
        <dbReference type="EMBL" id="JAD15898.1"/>
    </source>
</evidence>
<protein>
    <submittedName>
        <fullName evidence="1">Uncharacterized protein</fullName>
    </submittedName>
</protein>
<organism evidence="1">
    <name type="scientific">Arundo donax</name>
    <name type="common">Giant reed</name>
    <name type="synonym">Donax arundinaceus</name>
    <dbReference type="NCBI Taxonomy" id="35708"/>
    <lineage>
        <taxon>Eukaryota</taxon>
        <taxon>Viridiplantae</taxon>
        <taxon>Streptophyta</taxon>
        <taxon>Embryophyta</taxon>
        <taxon>Tracheophyta</taxon>
        <taxon>Spermatophyta</taxon>
        <taxon>Magnoliopsida</taxon>
        <taxon>Liliopsida</taxon>
        <taxon>Poales</taxon>
        <taxon>Poaceae</taxon>
        <taxon>PACMAD clade</taxon>
        <taxon>Arundinoideae</taxon>
        <taxon>Arundineae</taxon>
        <taxon>Arundo</taxon>
    </lineage>
</organism>
<sequence>MLICICQHIMDHILLVNIFTEQNICQHMNRLDIQLTLPVLSVHVSLEMC</sequence>
<accession>A0A0A8XT03</accession>